<dbReference type="Proteomes" id="UP001159364">
    <property type="component" value="Linkage Group LG02"/>
</dbReference>
<dbReference type="InterPro" id="IPR035979">
    <property type="entry name" value="RBD_domain_sf"/>
</dbReference>
<dbReference type="Gene3D" id="3.10.450.50">
    <property type="match status" value="1"/>
</dbReference>
<feature type="region of interest" description="Disordered" evidence="3">
    <location>
        <begin position="240"/>
        <end position="294"/>
    </location>
</feature>
<dbReference type="AlphaFoldDB" id="A0AAV8U1J3"/>
<dbReference type="EMBL" id="JAIWQS010000002">
    <property type="protein sequence ID" value="KAJ8773162.1"/>
    <property type="molecule type" value="Genomic_DNA"/>
</dbReference>
<feature type="compositionally biased region" description="Polar residues" evidence="3">
    <location>
        <begin position="245"/>
        <end position="261"/>
    </location>
</feature>
<feature type="domain" description="NTF2" evidence="5">
    <location>
        <begin position="70"/>
        <end position="224"/>
    </location>
</feature>
<dbReference type="GO" id="GO:1990904">
    <property type="term" value="C:ribonucleoprotein complex"/>
    <property type="evidence" value="ECO:0007669"/>
    <property type="project" value="TreeGrafter"/>
</dbReference>
<evidence type="ECO:0000256" key="1">
    <source>
        <dbReference type="ARBA" id="ARBA00022884"/>
    </source>
</evidence>
<evidence type="ECO:0000256" key="3">
    <source>
        <dbReference type="SAM" id="MobiDB-lite"/>
    </source>
</evidence>
<dbReference type="GO" id="GO:0005829">
    <property type="term" value="C:cytosol"/>
    <property type="evidence" value="ECO:0007669"/>
    <property type="project" value="TreeGrafter"/>
</dbReference>
<dbReference type="CDD" id="cd00590">
    <property type="entry name" value="RRM_SF"/>
    <property type="match status" value="1"/>
</dbReference>
<dbReference type="PROSITE" id="PS50177">
    <property type="entry name" value="NTF2_DOMAIN"/>
    <property type="match status" value="1"/>
</dbReference>
<dbReference type="InterPro" id="IPR000504">
    <property type="entry name" value="RRM_dom"/>
</dbReference>
<feature type="domain" description="RRM" evidence="4">
    <location>
        <begin position="396"/>
        <end position="472"/>
    </location>
</feature>
<dbReference type="Gene3D" id="3.30.70.330">
    <property type="match status" value="1"/>
</dbReference>
<sequence length="558" mass="60239">MEASSSGIQPGKCNIAVKGFMIEEKDIATRLRSLCSILQLNSHANQMATQETVPAPAPAPAPPAPSAEVVGNAFVEQYYHILHKSPRLVHRFYQDSSLLSRPEAGGVMETVTTTQDRCSKKMIGSAEEKDGLYYFSGKSTHTESKSPHKISLSAINDKIISLNYEDYTAEIKTADAQDSYGKGVIVLVTGCLIGKDNVRKKFSQSFFLAPQDRGYFVLNDVFRFIEETEPLQNNSAVVNGIHNPAPSSSWTLEQEPSQSSDHAIVDQPPSFEEEDPNNGAEVCDPSDKEEGSVTEEVVIENPIDSTQNIVGSSVDAVPAASEDASKKSYASIVKVMKGNRPSNPVYVPTNNVRPLPANPEQQLLNSTKATSETEALAPASGNATESGDIPEEAEGYSIYVRNLPYNATTAQLDETFKKFGPIKHDGIQVRSSKQGYCFGFVEFASLSSMHSALEASPISFGDHPVVVEVKRTNTRVSGSGRGRYASGRSGFWSDSFKSRRSSGIGRGYGRNEFRNQAELSGRTRGSAGRGGEDYQRAGQDGNKRGGRNGGAKGSSVPP</sequence>
<evidence type="ECO:0000259" key="5">
    <source>
        <dbReference type="PROSITE" id="PS50177"/>
    </source>
</evidence>
<gene>
    <name evidence="6" type="ORF">K2173_028339</name>
</gene>
<dbReference type="Pfam" id="PF00076">
    <property type="entry name" value="RRM_1"/>
    <property type="match status" value="1"/>
</dbReference>
<evidence type="ECO:0000256" key="2">
    <source>
        <dbReference type="PROSITE-ProRule" id="PRU00176"/>
    </source>
</evidence>
<dbReference type="GO" id="GO:0003729">
    <property type="term" value="F:mRNA binding"/>
    <property type="evidence" value="ECO:0007669"/>
    <property type="project" value="TreeGrafter"/>
</dbReference>
<evidence type="ECO:0000313" key="6">
    <source>
        <dbReference type="EMBL" id="KAJ8773162.1"/>
    </source>
</evidence>
<evidence type="ECO:0000259" key="4">
    <source>
        <dbReference type="PROSITE" id="PS50102"/>
    </source>
</evidence>
<dbReference type="InterPro" id="IPR039539">
    <property type="entry name" value="Ras_GTPase_bind_prot"/>
</dbReference>
<dbReference type="PANTHER" id="PTHR10693">
    <property type="entry name" value="RAS GTPASE-ACTIVATING PROTEIN-BINDING PROTEIN"/>
    <property type="match status" value="1"/>
</dbReference>
<organism evidence="6 7">
    <name type="scientific">Erythroxylum novogranatense</name>
    <dbReference type="NCBI Taxonomy" id="1862640"/>
    <lineage>
        <taxon>Eukaryota</taxon>
        <taxon>Viridiplantae</taxon>
        <taxon>Streptophyta</taxon>
        <taxon>Embryophyta</taxon>
        <taxon>Tracheophyta</taxon>
        <taxon>Spermatophyta</taxon>
        <taxon>Magnoliopsida</taxon>
        <taxon>eudicotyledons</taxon>
        <taxon>Gunneridae</taxon>
        <taxon>Pentapetalae</taxon>
        <taxon>rosids</taxon>
        <taxon>fabids</taxon>
        <taxon>Malpighiales</taxon>
        <taxon>Erythroxylaceae</taxon>
        <taxon>Erythroxylum</taxon>
    </lineage>
</organism>
<accession>A0AAV8U1J3</accession>
<dbReference type="InterPro" id="IPR032710">
    <property type="entry name" value="NTF2-like_dom_sf"/>
</dbReference>
<dbReference type="Pfam" id="PF02136">
    <property type="entry name" value="NTF2"/>
    <property type="match status" value="1"/>
</dbReference>
<keyword evidence="7" id="KW-1185">Reference proteome</keyword>
<feature type="region of interest" description="Disordered" evidence="3">
    <location>
        <begin position="369"/>
        <end position="389"/>
    </location>
</feature>
<dbReference type="SUPFAM" id="SSF54928">
    <property type="entry name" value="RNA-binding domain, RBD"/>
    <property type="match status" value="1"/>
</dbReference>
<dbReference type="PROSITE" id="PS50102">
    <property type="entry name" value="RRM"/>
    <property type="match status" value="1"/>
</dbReference>
<feature type="region of interest" description="Disordered" evidence="3">
    <location>
        <begin position="496"/>
        <end position="558"/>
    </location>
</feature>
<comment type="caution">
    <text evidence="6">The sequence shown here is derived from an EMBL/GenBank/DDBJ whole genome shotgun (WGS) entry which is preliminary data.</text>
</comment>
<dbReference type="InterPro" id="IPR002075">
    <property type="entry name" value="NTF2_dom"/>
</dbReference>
<name>A0AAV8U1J3_9ROSI</name>
<keyword evidence="1 2" id="KW-0694">RNA-binding</keyword>
<protein>
    <submittedName>
        <fullName evidence="6">Uncharacterized protein</fullName>
    </submittedName>
</protein>
<dbReference type="SMART" id="SM00360">
    <property type="entry name" value="RRM"/>
    <property type="match status" value="1"/>
</dbReference>
<dbReference type="PANTHER" id="PTHR10693:SF75">
    <property type="entry name" value="NUCLEAR TRANSPORT FACTOR 2"/>
    <property type="match status" value="1"/>
</dbReference>
<dbReference type="InterPro" id="IPR012677">
    <property type="entry name" value="Nucleotide-bd_a/b_plait_sf"/>
</dbReference>
<dbReference type="InterPro" id="IPR018222">
    <property type="entry name" value="Nuclear_transport_factor_2_euk"/>
</dbReference>
<evidence type="ECO:0000313" key="7">
    <source>
        <dbReference type="Proteomes" id="UP001159364"/>
    </source>
</evidence>
<dbReference type="CDD" id="cd00780">
    <property type="entry name" value="NTF2"/>
    <property type="match status" value="1"/>
</dbReference>
<proteinExistence type="predicted"/>
<dbReference type="SUPFAM" id="SSF54427">
    <property type="entry name" value="NTF2-like"/>
    <property type="match status" value="1"/>
</dbReference>
<reference evidence="6 7" key="1">
    <citation type="submission" date="2021-09" db="EMBL/GenBank/DDBJ databases">
        <title>Genomic insights and catalytic innovation underlie evolution of tropane alkaloids biosynthesis.</title>
        <authorList>
            <person name="Wang Y.-J."/>
            <person name="Tian T."/>
            <person name="Huang J.-P."/>
            <person name="Huang S.-X."/>
        </authorList>
    </citation>
    <scope>NUCLEOTIDE SEQUENCE [LARGE SCALE GENOMIC DNA]</scope>
    <source>
        <strain evidence="6">KIB-2018</strain>
        <tissue evidence="6">Leaf</tissue>
    </source>
</reference>